<dbReference type="RefSeq" id="WP_072836528.1">
    <property type="nucleotide sequence ID" value="NZ_FQUU01000017.1"/>
</dbReference>
<dbReference type="GO" id="GO:0016757">
    <property type="term" value="F:glycosyltransferase activity"/>
    <property type="evidence" value="ECO:0007669"/>
    <property type="project" value="InterPro"/>
</dbReference>
<dbReference type="Gene3D" id="3.40.50.2000">
    <property type="entry name" value="Glycogen Phosphorylase B"/>
    <property type="match status" value="2"/>
</dbReference>
<evidence type="ECO:0000313" key="2">
    <source>
        <dbReference type="EMBL" id="SHF73275.1"/>
    </source>
</evidence>
<dbReference type="AlphaFoldDB" id="A0A1M5E247"/>
<dbReference type="InterPro" id="IPR001296">
    <property type="entry name" value="Glyco_trans_1"/>
</dbReference>
<keyword evidence="2" id="KW-0808">Transferase</keyword>
<feature type="domain" description="Glycosyl transferase family 1" evidence="1">
    <location>
        <begin position="197"/>
        <end position="353"/>
    </location>
</feature>
<dbReference type="NCBIfam" id="NF046085">
    <property type="entry name" value="XrtY_assoc_Gly1"/>
    <property type="match status" value="1"/>
</dbReference>
<evidence type="ECO:0000259" key="1">
    <source>
        <dbReference type="Pfam" id="PF00534"/>
    </source>
</evidence>
<dbReference type="SUPFAM" id="SSF53756">
    <property type="entry name" value="UDP-Glycosyltransferase/glycogen phosphorylase"/>
    <property type="match status" value="1"/>
</dbReference>
<accession>A0A1M5E247</accession>
<dbReference type="PANTHER" id="PTHR12526:SF630">
    <property type="entry name" value="GLYCOSYLTRANSFERASE"/>
    <property type="match status" value="1"/>
</dbReference>
<evidence type="ECO:0000313" key="3">
    <source>
        <dbReference type="Proteomes" id="UP000184048"/>
    </source>
</evidence>
<dbReference type="PANTHER" id="PTHR12526">
    <property type="entry name" value="GLYCOSYLTRANSFERASE"/>
    <property type="match status" value="1"/>
</dbReference>
<name>A0A1M5E247_9BACT</name>
<dbReference type="EMBL" id="FQUU01000017">
    <property type="protein sequence ID" value="SHF73275.1"/>
    <property type="molecule type" value="Genomic_DNA"/>
</dbReference>
<gene>
    <name evidence="2" type="ORF">SAMN02745131_03392</name>
</gene>
<keyword evidence="3" id="KW-1185">Reference proteome</keyword>
<organism evidence="2 3">
    <name type="scientific">Flavisolibacter ginsengisoli DSM 18119</name>
    <dbReference type="NCBI Taxonomy" id="1121884"/>
    <lineage>
        <taxon>Bacteria</taxon>
        <taxon>Pseudomonadati</taxon>
        <taxon>Bacteroidota</taxon>
        <taxon>Chitinophagia</taxon>
        <taxon>Chitinophagales</taxon>
        <taxon>Chitinophagaceae</taxon>
        <taxon>Flavisolibacter</taxon>
    </lineage>
</organism>
<dbReference type="STRING" id="1121884.SAMN02745131_03392"/>
<sequence>MKVLHITPTYKPAYIYGGPIASVSKLCEIESKIGVEISVVTTNANGSNNLLNVETNTPIIVDGIKVHYFKNQITGNIFISIGLWKYVFKHCKKFDVVHIHSWWNLLVIISCLICKIRGVKVIISPRGMLNHYIFNSGKQKMKKFIHFIIGRRLLSNCTFHATSEQEYNDCKTLIKNWNGFRLPNIIEFPKLEIQKSINQQFTITFLSRIHQVKGLEFLFEALSLVDIPFILKIAGRGDDDYVKQLKQFAISLGIEHKIEWIGWCDQNKKYLELMNADMFVLTSYTENFACAVIESLYMGTPVLITNSVGLSNFVKSNGLGWISELNSESIAKSIIEANKDKGKRHYINSNGRKIVEMFFQDNVLGSKYLEEYHKVVAAN</sequence>
<dbReference type="OrthoDB" id="9790710at2"/>
<reference evidence="2 3" key="1">
    <citation type="submission" date="2016-11" db="EMBL/GenBank/DDBJ databases">
        <authorList>
            <person name="Jaros S."/>
            <person name="Januszkiewicz K."/>
            <person name="Wedrychowicz H."/>
        </authorList>
    </citation>
    <scope>NUCLEOTIDE SEQUENCE [LARGE SCALE GENOMIC DNA]</scope>
    <source>
        <strain evidence="2 3">DSM 18119</strain>
    </source>
</reference>
<proteinExistence type="predicted"/>
<protein>
    <submittedName>
        <fullName evidence="2">Glycosyltransferase involved in cell wall bisynthesis</fullName>
    </submittedName>
</protein>
<dbReference type="Proteomes" id="UP000184048">
    <property type="component" value="Unassembled WGS sequence"/>
</dbReference>
<dbReference type="Pfam" id="PF00534">
    <property type="entry name" value="Glycos_transf_1"/>
    <property type="match status" value="1"/>
</dbReference>